<dbReference type="InterPro" id="IPR014720">
    <property type="entry name" value="dsRBD_dom"/>
</dbReference>
<dbReference type="GO" id="GO:0003723">
    <property type="term" value="F:RNA binding"/>
    <property type="evidence" value="ECO:0007669"/>
    <property type="project" value="UniProtKB-UniRule"/>
</dbReference>
<dbReference type="WBParaSite" id="Pan_g1992.t1">
    <property type="protein sequence ID" value="Pan_g1992.t1"/>
    <property type="gene ID" value="Pan_g1992"/>
</dbReference>
<dbReference type="CDD" id="cd19870">
    <property type="entry name" value="DSRM_SON-like"/>
    <property type="match status" value="1"/>
</dbReference>
<name>A0A7E4VES4_PANRE</name>
<dbReference type="PANTHER" id="PTHR46528">
    <property type="entry name" value="PROTEIN SON"/>
    <property type="match status" value="1"/>
</dbReference>
<dbReference type="PROSITE" id="PS50174">
    <property type="entry name" value="G_PATCH"/>
    <property type="match status" value="1"/>
</dbReference>
<feature type="compositionally biased region" description="Basic residues" evidence="2">
    <location>
        <begin position="890"/>
        <end position="900"/>
    </location>
</feature>
<dbReference type="PANTHER" id="PTHR46528:SF1">
    <property type="entry name" value="PROTEIN SON"/>
    <property type="match status" value="1"/>
</dbReference>
<dbReference type="SMART" id="SM00358">
    <property type="entry name" value="DSRM"/>
    <property type="match status" value="1"/>
</dbReference>
<keyword evidence="5" id="KW-1185">Reference proteome</keyword>
<organism evidence="5 6">
    <name type="scientific">Panagrellus redivivus</name>
    <name type="common">Microworm</name>
    <dbReference type="NCBI Taxonomy" id="6233"/>
    <lineage>
        <taxon>Eukaryota</taxon>
        <taxon>Metazoa</taxon>
        <taxon>Ecdysozoa</taxon>
        <taxon>Nematoda</taxon>
        <taxon>Chromadorea</taxon>
        <taxon>Rhabditida</taxon>
        <taxon>Tylenchina</taxon>
        <taxon>Panagrolaimomorpha</taxon>
        <taxon>Panagrolaimoidea</taxon>
        <taxon>Panagrolaimidae</taxon>
        <taxon>Panagrellus</taxon>
    </lineage>
</organism>
<feature type="region of interest" description="Disordered" evidence="2">
    <location>
        <begin position="866"/>
        <end position="954"/>
    </location>
</feature>
<feature type="compositionally biased region" description="Low complexity" evidence="2">
    <location>
        <begin position="341"/>
        <end position="353"/>
    </location>
</feature>
<feature type="compositionally biased region" description="Basic residues" evidence="2">
    <location>
        <begin position="919"/>
        <end position="928"/>
    </location>
</feature>
<sequence>MADSILESLLGEVKSNFNGGIDVAELLSRATVPPRIEVSPPRLIIGGNDEEASPRKKDKKKSKKDKKDRSKDDEKRRKHRSKSRDRDRKEKDKPSKSKDTGESRPWTIEPIKKMYNPVLDDLPLGADFQSVQPPSDLGKSFRHAPTDDHRDPRRDVTKDGLPESESRRDKKKDRDGDKKKDKDKDKDRSHRHKDKKDKDKKEKKHHKKDKDKKKSKKEEDDAVKELQPRALAIKLLPETQAKVEEKRRELEEGEIVDDNCNGGWMSLNPEKSGRLENADEYLAKRLERKKQKEEKEGKKKSKKDDKDRHRDDKDRHRDDKDRDRHSSVSRRHDRNQPYPKSSGSLSRPLSPRRNGSDQSKILPSTWSKHLNTLLKPSNEEFSRSEERRNREREREQERTASRSSRRDRDHDRHRDDHRHIEREIPRRQPRSRSASPVAGRGRNFFRRTDAEWREHQRERITLRRRQRNMSPVRIFESDYTDRHGHIDKKKLMDIATRNVTKLAMSGAMPKGYQLLSTIKNKSVQELVDLCTQLHNEDERARYDRPSSDSEPEDDRLEAREWEYDNTFTVKGVRDYGSSLPPPDAVGFLEDGMPFQLTTDTRTNESILRMSYPVSSGIEHREKEQEPLEDDIPDMPLVTALAKIKTNIPTPFIDFSESQFIGPMKPVGMPSLPPLPKPLTLTSSIVSTSTTNVASTSNLGPITLNKPIEINIPTTSADGSITVTPVVAPKPIVVRASFLRSGKKAAEEVMQKLMPKPEMVPPPNSDTAMSAISPVLQDLAREPFPEPVPPPMPMVVSIVKSEPVDTKPEAPPSAPKDVTHSDALSAILDRVDQLINTGNIEKLAVVEKKVPSPEVVVKEEPITGDFVKIPERTKEPPPPEKEADGEESIKKKEHKKKSKKDKKAEKTDKDGAEGDEKKKEDRKRKKHESKSKSEPSPKKSKPGEMLAIMPPPPAPPVTKVEFDMRDPTPYVKALTSAQLAIDAPPSLKAEWRDPRNPLVSIINDPNIPMPYRIMAPKREPIVKPEDMVFKMPQAIMAPPRAINDLVQRRAQLTVALASDPNDRYIRRRIEDIDRDMSAWAESKNIPGRFTGRTGARILSADELAPSDPRYNAWARKDLFVNAPEHESVFGRRILEGMGWQQGVGLGRSLQGPQEPLKLDVKCDRKGLYAPCEAGRKREMPADIDGKNPISLVMEYCARARLQPPTFTCIESGPNNSRRFLWKCTIDGVEYEPAMASGNKKAGKTQVCYVVLQALGLVPPTVPNS</sequence>
<dbReference type="GO" id="GO:0051726">
    <property type="term" value="P:regulation of cell cycle"/>
    <property type="evidence" value="ECO:0007669"/>
    <property type="project" value="InterPro"/>
</dbReference>
<dbReference type="SUPFAM" id="SSF54768">
    <property type="entry name" value="dsRNA-binding domain-like"/>
    <property type="match status" value="1"/>
</dbReference>
<evidence type="ECO:0000259" key="4">
    <source>
        <dbReference type="PROSITE" id="PS50174"/>
    </source>
</evidence>
<dbReference type="InterPro" id="IPR032922">
    <property type="entry name" value="SON"/>
</dbReference>
<evidence type="ECO:0000256" key="2">
    <source>
        <dbReference type="SAM" id="MobiDB-lite"/>
    </source>
</evidence>
<feature type="compositionally biased region" description="Basic and acidic residues" evidence="2">
    <location>
        <begin position="65"/>
        <end position="75"/>
    </location>
</feature>
<feature type="compositionally biased region" description="Basic and acidic residues" evidence="2">
    <location>
        <begin position="867"/>
        <end position="889"/>
    </location>
</feature>
<proteinExistence type="predicted"/>
<dbReference type="Gene3D" id="3.30.160.20">
    <property type="match status" value="1"/>
</dbReference>
<dbReference type="InterPro" id="IPR000467">
    <property type="entry name" value="G_patch_dom"/>
</dbReference>
<reference evidence="6" key="2">
    <citation type="submission" date="2020-10" db="UniProtKB">
        <authorList>
            <consortium name="WormBaseParasite"/>
        </authorList>
    </citation>
    <scope>IDENTIFICATION</scope>
</reference>
<feature type="compositionally biased region" description="Basic and acidic residues" evidence="2">
    <location>
        <begin position="216"/>
        <end position="227"/>
    </location>
</feature>
<protein>
    <submittedName>
        <fullName evidence="6">Protein kinase domain-containing protein</fullName>
    </submittedName>
</protein>
<keyword evidence="1" id="KW-0694">RNA-binding</keyword>
<dbReference type="Pfam" id="PF01585">
    <property type="entry name" value="G-patch"/>
    <property type="match status" value="1"/>
</dbReference>
<evidence type="ECO:0000313" key="6">
    <source>
        <dbReference type="WBParaSite" id="Pan_g1992.t1"/>
    </source>
</evidence>
<accession>A0A7E4VES4</accession>
<feature type="compositionally biased region" description="Basic and acidic residues" evidence="2">
    <location>
        <begin position="144"/>
        <end position="188"/>
    </location>
</feature>
<feature type="region of interest" description="Disordered" evidence="2">
    <location>
        <begin position="538"/>
        <end position="557"/>
    </location>
</feature>
<dbReference type="Pfam" id="PF00035">
    <property type="entry name" value="dsrm"/>
    <property type="match status" value="1"/>
</dbReference>
<dbReference type="SMART" id="SM00443">
    <property type="entry name" value="G_patch"/>
    <property type="match status" value="1"/>
</dbReference>
<evidence type="ECO:0000259" key="3">
    <source>
        <dbReference type="PROSITE" id="PS50137"/>
    </source>
</evidence>
<evidence type="ECO:0000313" key="5">
    <source>
        <dbReference type="Proteomes" id="UP000492821"/>
    </source>
</evidence>
<dbReference type="GO" id="GO:0048024">
    <property type="term" value="P:regulation of mRNA splicing, via spliceosome"/>
    <property type="evidence" value="ECO:0007669"/>
    <property type="project" value="TreeGrafter"/>
</dbReference>
<feature type="domain" description="G-patch" evidence="4">
    <location>
        <begin position="1125"/>
        <end position="1171"/>
    </location>
</feature>
<dbReference type="AlphaFoldDB" id="A0A7E4VES4"/>
<feature type="compositionally biased region" description="Basic and acidic residues" evidence="2">
    <location>
        <begin position="271"/>
        <end position="326"/>
    </location>
</feature>
<reference evidence="5" key="1">
    <citation type="journal article" date="2013" name="Genetics">
        <title>The draft genome and transcriptome of Panagrellus redivivus are shaped by the harsh demands of a free-living lifestyle.</title>
        <authorList>
            <person name="Srinivasan J."/>
            <person name="Dillman A.R."/>
            <person name="Macchietto M.G."/>
            <person name="Heikkinen L."/>
            <person name="Lakso M."/>
            <person name="Fracchia K.M."/>
            <person name="Antoshechkin I."/>
            <person name="Mortazavi A."/>
            <person name="Wong G."/>
            <person name="Sternberg P.W."/>
        </authorList>
    </citation>
    <scope>NUCLEOTIDE SEQUENCE [LARGE SCALE GENOMIC DNA]</scope>
    <source>
        <strain evidence="5">MT8872</strain>
    </source>
</reference>
<feature type="compositionally biased region" description="Basic residues" evidence="2">
    <location>
        <begin position="201"/>
        <end position="215"/>
    </location>
</feature>
<feature type="compositionally biased region" description="Basic and acidic residues" evidence="2">
    <location>
        <begin position="377"/>
        <end position="426"/>
    </location>
</feature>
<feature type="domain" description="DRBM" evidence="3">
    <location>
        <begin position="1186"/>
        <end position="1255"/>
    </location>
</feature>
<dbReference type="Proteomes" id="UP000492821">
    <property type="component" value="Unassembled WGS sequence"/>
</dbReference>
<feature type="region of interest" description="Disordered" evidence="2">
    <location>
        <begin position="30"/>
        <end position="439"/>
    </location>
</feature>
<dbReference type="PROSITE" id="PS50137">
    <property type="entry name" value="DS_RBD"/>
    <property type="match status" value="1"/>
</dbReference>
<feature type="compositionally biased region" description="Polar residues" evidence="2">
    <location>
        <begin position="357"/>
        <end position="370"/>
    </location>
</feature>
<feature type="compositionally biased region" description="Basic and acidic residues" evidence="2">
    <location>
        <begin position="901"/>
        <end position="918"/>
    </location>
</feature>
<feature type="compositionally biased region" description="Basic and acidic residues" evidence="2">
    <location>
        <begin position="241"/>
        <end position="250"/>
    </location>
</feature>
<evidence type="ECO:0000256" key="1">
    <source>
        <dbReference type="PROSITE-ProRule" id="PRU00266"/>
    </source>
</evidence>
<feature type="compositionally biased region" description="Basic and acidic residues" evidence="2">
    <location>
        <begin position="538"/>
        <end position="547"/>
    </location>
</feature>
<feature type="compositionally biased region" description="Basic and acidic residues" evidence="2">
    <location>
        <begin position="84"/>
        <end position="102"/>
    </location>
</feature>